<comment type="function">
    <text evidence="6">Required for the assembly of the V0 complex of the vacuolar ATPase (V-ATPase) in the endoplasmic reticulum.</text>
</comment>
<evidence type="ECO:0000256" key="1">
    <source>
        <dbReference type="ARBA" id="ARBA00022692"/>
    </source>
</evidence>
<keyword evidence="1 6" id="KW-0812">Transmembrane</keyword>
<dbReference type="PANTHER" id="PTHR31792">
    <property type="entry name" value="VACUOLAR ATPASE ASSEMBLY INTEGRAL MEMBRANE PROTEIN VMA21"/>
    <property type="match status" value="1"/>
</dbReference>
<evidence type="ECO:0000256" key="6">
    <source>
        <dbReference type="HAMAP-Rule" id="MF_03058"/>
    </source>
</evidence>
<dbReference type="GO" id="GO:0005789">
    <property type="term" value="C:endoplasmic reticulum membrane"/>
    <property type="evidence" value="ECO:0007669"/>
    <property type="project" value="UniProtKB-SubCell"/>
</dbReference>
<evidence type="ECO:0000256" key="3">
    <source>
        <dbReference type="ARBA" id="ARBA00022989"/>
    </source>
</evidence>
<dbReference type="AlphaFoldDB" id="A0A9N7P024"/>
<evidence type="ECO:0000256" key="5">
    <source>
        <dbReference type="ARBA" id="ARBA00023329"/>
    </source>
</evidence>
<comment type="caution">
    <text evidence="7">The sequence shown here is derived from an EMBL/GenBank/DDBJ whole genome shotgun (WGS) entry which is preliminary data.</text>
</comment>
<keyword evidence="4 6" id="KW-0472">Membrane</keyword>
<gene>
    <name evidence="7" type="ORF">SHERM_06910</name>
</gene>
<reference evidence="7" key="1">
    <citation type="submission" date="2019-12" db="EMBL/GenBank/DDBJ databases">
        <authorList>
            <person name="Scholes J."/>
        </authorList>
    </citation>
    <scope>NUCLEOTIDE SEQUENCE</scope>
</reference>
<sequence>MEEIVNIYRELFTTSNPLLTSCNLDGIPCTITEEINRELTLPVEEEEIIRALMEMHHHKSPGTDDKSSLIQVSTLCASYKISPKFVTFALLLAPRLEGAMMGVVSKFFIASVLMWAAPIAIIYGFNHNLFPGSTRLSPESMTLWSGLLAVVSVNVVIVLYIYSAMKEPSDKHEPDAKFLADAKASIKQPATTEAGSSSDRAKQE</sequence>
<proteinExistence type="inferred from homology"/>
<keyword evidence="5 6" id="KW-0968">Cytoplasmic vesicle</keyword>
<feature type="transmembrane region" description="Helical" evidence="6">
    <location>
        <begin position="143"/>
        <end position="162"/>
    </location>
</feature>
<keyword evidence="3 6" id="KW-1133">Transmembrane helix</keyword>
<dbReference type="HAMAP" id="MF_03058">
    <property type="entry name" value="VMA21"/>
    <property type="match status" value="1"/>
</dbReference>
<keyword evidence="8" id="KW-1185">Reference proteome</keyword>
<evidence type="ECO:0000256" key="4">
    <source>
        <dbReference type="ARBA" id="ARBA00023136"/>
    </source>
</evidence>
<dbReference type="GO" id="GO:0033116">
    <property type="term" value="C:endoplasmic reticulum-Golgi intermediate compartment membrane"/>
    <property type="evidence" value="ECO:0007669"/>
    <property type="project" value="UniProtKB-SubCell"/>
</dbReference>
<name>A0A9N7P024_STRHE</name>
<dbReference type="InterPro" id="IPR019013">
    <property type="entry name" value="Vma21"/>
</dbReference>
<dbReference type="GO" id="GO:0012507">
    <property type="term" value="C:ER to Golgi transport vesicle membrane"/>
    <property type="evidence" value="ECO:0007669"/>
    <property type="project" value="UniProtKB-SubCell"/>
</dbReference>
<dbReference type="Pfam" id="PF09446">
    <property type="entry name" value="VMA21"/>
    <property type="match status" value="1"/>
</dbReference>
<accession>A0A9N7P024</accession>
<comment type="similarity">
    <text evidence="6">Belongs to the VMA21 family.</text>
</comment>
<evidence type="ECO:0000313" key="7">
    <source>
        <dbReference type="EMBL" id="CAA0840873.1"/>
    </source>
</evidence>
<protein>
    <recommendedName>
        <fullName evidence="6">Vacuolar ATPase assembly integral membrane protein VMA21 homolog</fullName>
    </recommendedName>
</protein>
<comment type="subcellular location">
    <subcellularLocation>
        <location evidence="6">Endoplasmic reticulum membrane</location>
        <topology evidence="6">Multi-pass membrane protein</topology>
    </subcellularLocation>
    <subcellularLocation>
        <location evidence="6">Endoplasmic reticulum-Golgi intermediate compartment membrane</location>
        <topology evidence="6">Multi-pass membrane protein</topology>
    </subcellularLocation>
    <subcellularLocation>
        <location evidence="6">Cytoplasmic vesicle</location>
        <location evidence="6">COPII-coated vesicle membrane</location>
        <topology evidence="6">Multi-pass membrane protein</topology>
    </subcellularLocation>
</comment>
<dbReference type="GO" id="GO:0070072">
    <property type="term" value="P:vacuolar proton-transporting V-type ATPase complex assembly"/>
    <property type="evidence" value="ECO:0007669"/>
    <property type="project" value="UniProtKB-UniRule"/>
</dbReference>
<dbReference type="PANTHER" id="PTHR31792:SF3">
    <property type="entry name" value="VACUOLAR ATPASE ASSEMBLY INTEGRAL MEMBRANE PROTEIN VMA21"/>
    <property type="match status" value="1"/>
</dbReference>
<evidence type="ECO:0000256" key="2">
    <source>
        <dbReference type="ARBA" id="ARBA00022824"/>
    </source>
</evidence>
<dbReference type="OrthoDB" id="160405at2759"/>
<dbReference type="EMBL" id="CACSLK010034002">
    <property type="protein sequence ID" value="CAA0840873.1"/>
    <property type="molecule type" value="Genomic_DNA"/>
</dbReference>
<feature type="transmembrane region" description="Helical" evidence="6">
    <location>
        <begin position="103"/>
        <end position="123"/>
    </location>
</feature>
<keyword evidence="2 6" id="KW-0256">Endoplasmic reticulum</keyword>
<dbReference type="Proteomes" id="UP001153555">
    <property type="component" value="Unassembled WGS sequence"/>
</dbReference>
<evidence type="ECO:0000313" key="8">
    <source>
        <dbReference type="Proteomes" id="UP001153555"/>
    </source>
</evidence>
<organism evidence="7 8">
    <name type="scientific">Striga hermonthica</name>
    <name type="common">Purple witchweed</name>
    <name type="synonym">Buchnera hermonthica</name>
    <dbReference type="NCBI Taxonomy" id="68872"/>
    <lineage>
        <taxon>Eukaryota</taxon>
        <taxon>Viridiplantae</taxon>
        <taxon>Streptophyta</taxon>
        <taxon>Embryophyta</taxon>
        <taxon>Tracheophyta</taxon>
        <taxon>Spermatophyta</taxon>
        <taxon>Magnoliopsida</taxon>
        <taxon>eudicotyledons</taxon>
        <taxon>Gunneridae</taxon>
        <taxon>Pentapetalae</taxon>
        <taxon>asterids</taxon>
        <taxon>lamiids</taxon>
        <taxon>Lamiales</taxon>
        <taxon>Orobanchaceae</taxon>
        <taxon>Buchnereae</taxon>
        <taxon>Striga</taxon>
    </lineage>
</organism>